<evidence type="ECO:0000256" key="1">
    <source>
        <dbReference type="ARBA" id="ARBA00001947"/>
    </source>
</evidence>
<keyword evidence="6" id="KW-0067">ATP-binding</keyword>
<dbReference type="GO" id="GO:0004817">
    <property type="term" value="F:cysteine-tRNA ligase activity"/>
    <property type="evidence" value="ECO:0007669"/>
    <property type="project" value="TreeGrafter"/>
</dbReference>
<reference evidence="9 10" key="1">
    <citation type="journal article" date="2020" name="IScience">
        <title>Genome Sequencing of the Endangered Kingdonia uniflora (Circaeasteraceae, Ranunculales) Reveals Potential Mechanisms of Evolutionary Specialization.</title>
        <authorList>
            <person name="Sun Y."/>
            <person name="Deng T."/>
            <person name="Zhang A."/>
            <person name="Moore M.J."/>
            <person name="Landis J.B."/>
            <person name="Lin N."/>
            <person name="Zhang H."/>
            <person name="Zhang X."/>
            <person name="Huang J."/>
            <person name="Zhang X."/>
            <person name="Sun H."/>
            <person name="Wang H."/>
        </authorList>
    </citation>
    <scope>NUCLEOTIDE SEQUENCE [LARGE SCALE GENOMIC DNA]</scope>
    <source>
        <strain evidence="9">TB1705</strain>
        <tissue evidence="9">Leaf</tissue>
    </source>
</reference>
<dbReference type="Proteomes" id="UP000541444">
    <property type="component" value="Unassembled WGS sequence"/>
</dbReference>
<evidence type="ECO:0000256" key="5">
    <source>
        <dbReference type="ARBA" id="ARBA00022833"/>
    </source>
</evidence>
<dbReference type="GO" id="GO:0046872">
    <property type="term" value="F:metal ion binding"/>
    <property type="evidence" value="ECO:0007669"/>
    <property type="project" value="UniProtKB-KW"/>
</dbReference>
<evidence type="ECO:0000256" key="4">
    <source>
        <dbReference type="ARBA" id="ARBA00022741"/>
    </source>
</evidence>
<keyword evidence="5" id="KW-0862">Zinc</keyword>
<feature type="domain" description="tRNA synthetases class I catalytic" evidence="8">
    <location>
        <begin position="154"/>
        <end position="365"/>
    </location>
</feature>
<accession>A0A7J7KZ85</accession>
<name>A0A7J7KZ85_9MAGN</name>
<organism evidence="9 10">
    <name type="scientific">Kingdonia uniflora</name>
    <dbReference type="NCBI Taxonomy" id="39325"/>
    <lineage>
        <taxon>Eukaryota</taxon>
        <taxon>Viridiplantae</taxon>
        <taxon>Streptophyta</taxon>
        <taxon>Embryophyta</taxon>
        <taxon>Tracheophyta</taxon>
        <taxon>Spermatophyta</taxon>
        <taxon>Magnoliopsida</taxon>
        <taxon>Ranunculales</taxon>
        <taxon>Circaeasteraceae</taxon>
        <taxon>Kingdonia</taxon>
    </lineage>
</organism>
<evidence type="ECO:0000313" key="10">
    <source>
        <dbReference type="Proteomes" id="UP000541444"/>
    </source>
</evidence>
<feature type="compositionally biased region" description="Polar residues" evidence="7">
    <location>
        <begin position="43"/>
        <end position="53"/>
    </location>
</feature>
<sequence length="601" mass="68002">MVPRRGCDYGARSLPIEVTNQKFQSKVNTTKSRKPWKVDRGSPVQSLKSSGPPQSRMGLEARSDSMERSLILQVALVRRNQVMREERQCVGLKSWRVQVQRIVSAVGNTMKENELRDDVLQRLKGILASYELDLRFLLNRIVLSRCDLPPRFLNKIIARANELGEDPLQLSRRYCEEFHQDMAHLHCLPPSVEPRVSDHMTQTIDMIKQIIDNGCAYTLDGDVYFAVDKFPKYGQLSGRKLEDNRAGERVAVDLRKRNPADFALWKSAKEGEPFWQSMWGPGRPGWHIECSAMSAVYLGYSFDIHGGGVDLVFPHHENEIAQSCAACSKSNISYWMHNGFVTVNGVKMSKSLGNFFTIRQALQDCKEILSQHEAASLKDSLPPDTVNCINKFHDDFENFMSDDLLTPVVLASLADPLKTINDLLHTRKGMKQELRLESISALEKEIRIVLTVLGLITSSYSEVHWCDSEFQAISSLQNLVITFGVVYEKECPRGSAKVPPTRGHDKLPETSRVFARERLGPRGVTSKAIPKNIQHEPYEPQPSIYLGGEVQSEASRGHRIFVRYGEEQRPAHRVRARDRLSEGTGTHHPLPTCPAIQPTRH</sequence>
<dbReference type="InterPro" id="IPR024909">
    <property type="entry name" value="Cys-tRNA/MSH_ligase"/>
</dbReference>
<proteinExistence type="predicted"/>
<dbReference type="FunFam" id="3.40.50.620:FF:000451">
    <property type="entry name" value="Cysteine-tRNA ligase-like protein"/>
    <property type="match status" value="1"/>
</dbReference>
<dbReference type="GO" id="GO:0005737">
    <property type="term" value="C:cytoplasm"/>
    <property type="evidence" value="ECO:0007669"/>
    <property type="project" value="TreeGrafter"/>
</dbReference>
<dbReference type="SUPFAM" id="SSF47323">
    <property type="entry name" value="Anticodon-binding domain of a subclass of class I aminoacyl-tRNA synthetases"/>
    <property type="match status" value="1"/>
</dbReference>
<dbReference type="SUPFAM" id="SSF52374">
    <property type="entry name" value="Nucleotidylyl transferase"/>
    <property type="match status" value="1"/>
</dbReference>
<evidence type="ECO:0000256" key="7">
    <source>
        <dbReference type="SAM" id="MobiDB-lite"/>
    </source>
</evidence>
<protein>
    <recommendedName>
        <fullName evidence="8">tRNA synthetases class I catalytic domain-containing protein</fullName>
    </recommendedName>
</protein>
<dbReference type="PANTHER" id="PTHR10890:SF25">
    <property type="entry name" value="CYSTEINE--TRNA LIGASE, CHLOROPLASTIC_MITOCHONDRIAL"/>
    <property type="match status" value="1"/>
</dbReference>
<feature type="region of interest" description="Disordered" evidence="7">
    <location>
        <begin position="22"/>
        <end position="63"/>
    </location>
</feature>
<dbReference type="PANTHER" id="PTHR10890">
    <property type="entry name" value="CYSTEINYL-TRNA SYNTHETASE"/>
    <property type="match status" value="1"/>
</dbReference>
<feature type="region of interest" description="Disordered" evidence="7">
    <location>
        <begin position="566"/>
        <end position="601"/>
    </location>
</feature>
<dbReference type="GO" id="GO:0006423">
    <property type="term" value="P:cysteinyl-tRNA aminoacylation"/>
    <property type="evidence" value="ECO:0007669"/>
    <property type="project" value="TreeGrafter"/>
</dbReference>
<comment type="caution">
    <text evidence="9">The sequence shown here is derived from an EMBL/GenBank/DDBJ whole genome shotgun (WGS) entry which is preliminary data.</text>
</comment>
<dbReference type="Gene3D" id="3.40.50.620">
    <property type="entry name" value="HUPs"/>
    <property type="match status" value="1"/>
</dbReference>
<evidence type="ECO:0000256" key="2">
    <source>
        <dbReference type="ARBA" id="ARBA00022598"/>
    </source>
</evidence>
<keyword evidence="2" id="KW-0436">Ligase</keyword>
<dbReference type="OrthoDB" id="438179at2759"/>
<evidence type="ECO:0000259" key="8">
    <source>
        <dbReference type="Pfam" id="PF01406"/>
    </source>
</evidence>
<keyword evidence="10" id="KW-1185">Reference proteome</keyword>
<comment type="cofactor">
    <cofactor evidence="1">
        <name>Zn(2+)</name>
        <dbReference type="ChEBI" id="CHEBI:29105"/>
    </cofactor>
</comment>
<dbReference type="Pfam" id="PF01406">
    <property type="entry name" value="tRNA-synt_1e"/>
    <property type="match status" value="1"/>
</dbReference>
<dbReference type="InterPro" id="IPR032678">
    <property type="entry name" value="tRNA-synt_1_cat_dom"/>
</dbReference>
<evidence type="ECO:0000256" key="3">
    <source>
        <dbReference type="ARBA" id="ARBA00022723"/>
    </source>
</evidence>
<dbReference type="InterPro" id="IPR009080">
    <property type="entry name" value="tRNAsynth_Ia_anticodon-bd"/>
</dbReference>
<evidence type="ECO:0000256" key="6">
    <source>
        <dbReference type="ARBA" id="ARBA00022840"/>
    </source>
</evidence>
<dbReference type="GO" id="GO:0005524">
    <property type="term" value="F:ATP binding"/>
    <property type="evidence" value="ECO:0007669"/>
    <property type="project" value="UniProtKB-KW"/>
</dbReference>
<dbReference type="AlphaFoldDB" id="A0A7J7KZ85"/>
<keyword evidence="3" id="KW-0479">Metal-binding</keyword>
<dbReference type="EMBL" id="JACGCM010002781">
    <property type="protein sequence ID" value="KAF6135685.1"/>
    <property type="molecule type" value="Genomic_DNA"/>
</dbReference>
<gene>
    <name evidence="9" type="ORF">GIB67_028256</name>
</gene>
<evidence type="ECO:0000313" key="9">
    <source>
        <dbReference type="EMBL" id="KAF6135685.1"/>
    </source>
</evidence>
<keyword evidence="4" id="KW-0547">Nucleotide-binding</keyword>
<dbReference type="InterPro" id="IPR014729">
    <property type="entry name" value="Rossmann-like_a/b/a_fold"/>
</dbReference>
<dbReference type="PRINTS" id="PR00983">
    <property type="entry name" value="TRNASYNTHCYS"/>
</dbReference>